<evidence type="ECO:0000256" key="5">
    <source>
        <dbReference type="ARBA" id="ARBA00022692"/>
    </source>
</evidence>
<keyword evidence="6" id="KW-0472">Membrane</keyword>
<dbReference type="RefSeq" id="WP_013136816.1">
    <property type="nucleotide sequence ID" value="NC_014166.1"/>
</dbReference>
<keyword evidence="9" id="KW-1185">Reference proteome</keyword>
<sequence precursor="true">MKKIHLLFFLPIFLWSQDLSELINISQKNKLIQSSQETVESIKDEYSSVKRSYLPNVSIGTSYQNTNRESQNIPANGYTSYAKVGLTLYDGNKRYNLFKSYKSYIKSSKENLSALKNEVALDVVNYYYQYLTLEAQKDAKQKEIEQLKSEGNRVKNFVDVGSATTDEYDKIESRIQSSIFDLNQIELNIITVLHTLEYVTGQEVSITAGSAIKDINANSDLKAQRPDLKSLEYNIEKLKYDARQEKSGYLPKITLDNTYSYYDRNYKDNSIPEEYKDQNVFTVNLSWDIFNFNSTGKKYSAKYKEYLSKRSNYEYQKKKADTELKTALKTYEIGKIKVKAAKASLKAATSVYDSIKSKYQNGLVDNVTFLEALTEKYDALSQLKSSQYDLEINKATIIYYSGKNVGDYIE</sequence>
<keyword evidence="3" id="KW-0813">Transport</keyword>
<comment type="similarity">
    <text evidence="2">Belongs to the outer membrane factor (OMF) (TC 1.B.17) family.</text>
</comment>
<dbReference type="GO" id="GO:1990281">
    <property type="term" value="C:efflux pump complex"/>
    <property type="evidence" value="ECO:0007669"/>
    <property type="project" value="TreeGrafter"/>
</dbReference>
<dbReference type="GO" id="GO:0009279">
    <property type="term" value="C:cell outer membrane"/>
    <property type="evidence" value="ECO:0007669"/>
    <property type="project" value="UniProtKB-SubCell"/>
</dbReference>
<dbReference type="Pfam" id="PF02321">
    <property type="entry name" value="OEP"/>
    <property type="match status" value="2"/>
</dbReference>
<dbReference type="eggNOG" id="COG1538">
    <property type="taxonomic scope" value="Bacteria"/>
</dbReference>
<dbReference type="Proteomes" id="UP000000939">
    <property type="component" value="Chromosome"/>
</dbReference>
<proteinExistence type="inferred from homology"/>
<comment type="subcellular location">
    <subcellularLocation>
        <location evidence="1">Cell outer membrane</location>
    </subcellularLocation>
</comment>
<evidence type="ECO:0000313" key="9">
    <source>
        <dbReference type="Proteomes" id="UP000000939"/>
    </source>
</evidence>
<dbReference type="InterPro" id="IPR051906">
    <property type="entry name" value="TolC-like"/>
</dbReference>
<keyword evidence="7" id="KW-0998">Cell outer membrane</keyword>
<dbReference type="AlphaFoldDB" id="D5V7Q1"/>
<evidence type="ECO:0000256" key="4">
    <source>
        <dbReference type="ARBA" id="ARBA00022452"/>
    </source>
</evidence>
<dbReference type="KEGG" id="ant:Arnit_3023"/>
<keyword evidence="4" id="KW-1134">Transmembrane beta strand</keyword>
<dbReference type="Gene3D" id="1.20.1600.10">
    <property type="entry name" value="Outer membrane efflux proteins (OEP)"/>
    <property type="match status" value="1"/>
</dbReference>
<protein>
    <submittedName>
        <fullName evidence="8">Outer membrane efflux protein</fullName>
    </submittedName>
</protein>
<gene>
    <name evidence="8" type="ordered locus">Arnit_3023</name>
</gene>
<evidence type="ECO:0000256" key="1">
    <source>
        <dbReference type="ARBA" id="ARBA00004442"/>
    </source>
</evidence>
<evidence type="ECO:0000256" key="2">
    <source>
        <dbReference type="ARBA" id="ARBA00007613"/>
    </source>
</evidence>
<dbReference type="GO" id="GO:0015562">
    <property type="term" value="F:efflux transmembrane transporter activity"/>
    <property type="evidence" value="ECO:0007669"/>
    <property type="project" value="InterPro"/>
</dbReference>
<dbReference type="GO" id="GO:0015288">
    <property type="term" value="F:porin activity"/>
    <property type="evidence" value="ECO:0007669"/>
    <property type="project" value="TreeGrafter"/>
</dbReference>
<dbReference type="OrthoDB" id="5338266at2"/>
<dbReference type="PANTHER" id="PTHR30026">
    <property type="entry name" value="OUTER MEMBRANE PROTEIN TOLC"/>
    <property type="match status" value="1"/>
</dbReference>
<evidence type="ECO:0000256" key="6">
    <source>
        <dbReference type="ARBA" id="ARBA00023136"/>
    </source>
</evidence>
<dbReference type="SUPFAM" id="SSF56954">
    <property type="entry name" value="Outer membrane efflux proteins (OEP)"/>
    <property type="match status" value="1"/>
</dbReference>
<name>D5V7Q1_ARCNC</name>
<evidence type="ECO:0000256" key="7">
    <source>
        <dbReference type="ARBA" id="ARBA00023237"/>
    </source>
</evidence>
<keyword evidence="5" id="KW-0812">Transmembrane</keyword>
<dbReference type="InterPro" id="IPR003423">
    <property type="entry name" value="OMP_efflux"/>
</dbReference>
<accession>D5V7Q1</accession>
<evidence type="ECO:0000313" key="8">
    <source>
        <dbReference type="EMBL" id="ADG94671.1"/>
    </source>
</evidence>
<dbReference type="STRING" id="572480.Arnit_3023"/>
<dbReference type="HOGENOM" id="CLU_012817_16_0_7"/>
<evidence type="ECO:0000256" key="3">
    <source>
        <dbReference type="ARBA" id="ARBA00022448"/>
    </source>
</evidence>
<organism evidence="8 9">
    <name type="scientific">Arcobacter nitrofigilis (strain ATCC 33309 / DSM 7299 / CCUG 15893 / LMG 7604 / NCTC 12251 / CI)</name>
    <name type="common">Campylobacter nitrofigilis</name>
    <dbReference type="NCBI Taxonomy" id="572480"/>
    <lineage>
        <taxon>Bacteria</taxon>
        <taxon>Pseudomonadati</taxon>
        <taxon>Campylobacterota</taxon>
        <taxon>Epsilonproteobacteria</taxon>
        <taxon>Campylobacterales</taxon>
        <taxon>Arcobacteraceae</taxon>
        <taxon>Arcobacter</taxon>
    </lineage>
</organism>
<dbReference type="EMBL" id="CP001999">
    <property type="protein sequence ID" value="ADG94671.1"/>
    <property type="molecule type" value="Genomic_DNA"/>
</dbReference>
<dbReference type="PANTHER" id="PTHR30026:SF20">
    <property type="entry name" value="OUTER MEMBRANE PROTEIN TOLC"/>
    <property type="match status" value="1"/>
</dbReference>
<reference evidence="8 9" key="1">
    <citation type="journal article" date="2010" name="Stand. Genomic Sci.">
        <title>Complete genome sequence of Arcobacter nitrofigilis type strain (CI).</title>
        <authorList>
            <person name="Pati A."/>
            <person name="Gronow S."/>
            <person name="Lapidus A."/>
            <person name="Copeland A."/>
            <person name="Glavina Del Rio T."/>
            <person name="Nolan M."/>
            <person name="Lucas S."/>
            <person name="Tice H."/>
            <person name="Cheng J.F."/>
            <person name="Han C."/>
            <person name="Chertkov O."/>
            <person name="Bruce D."/>
            <person name="Tapia R."/>
            <person name="Goodwin L."/>
            <person name="Pitluck S."/>
            <person name="Liolios K."/>
            <person name="Ivanova N."/>
            <person name="Mavromatis K."/>
            <person name="Chen A."/>
            <person name="Palaniappan K."/>
            <person name="Land M."/>
            <person name="Hauser L."/>
            <person name="Chang Y.J."/>
            <person name="Jeffries C.D."/>
            <person name="Detter J.C."/>
            <person name="Rohde M."/>
            <person name="Goker M."/>
            <person name="Bristow J."/>
            <person name="Eisen J.A."/>
            <person name="Markowitz V."/>
            <person name="Hugenholtz P."/>
            <person name="Klenk H.P."/>
            <person name="Kyrpides N.C."/>
        </authorList>
    </citation>
    <scope>NUCLEOTIDE SEQUENCE [LARGE SCALE GENOMIC DNA]</scope>
    <source>
        <strain evidence="9">ATCC 33309 / DSM 7299 / CCUG 15893 / LMG 7604 / NCTC 12251 / CI</strain>
    </source>
</reference>